<reference evidence="2 3" key="1">
    <citation type="submission" date="2020-07" db="EMBL/GenBank/DDBJ databases">
        <title>Roseicoccus Jingziensis gen. nov., sp. nov., isolated from coastal seawater.</title>
        <authorList>
            <person name="Feng X."/>
        </authorList>
    </citation>
    <scope>NUCLEOTIDE SEQUENCE [LARGE SCALE GENOMIC DNA]</scope>
    <source>
        <strain evidence="2 3">N1E253</strain>
    </source>
</reference>
<dbReference type="CDD" id="cd09083">
    <property type="entry name" value="EEP-1"/>
    <property type="match status" value="1"/>
</dbReference>
<keyword evidence="2" id="KW-0540">Nuclease</keyword>
<dbReference type="RefSeq" id="WP_178933717.1">
    <property type="nucleotide sequence ID" value="NZ_JACBAZ010000006.1"/>
</dbReference>
<name>A0A851GPD9_9BACT</name>
<accession>A0A851GPD9</accession>
<keyword evidence="2" id="KW-0378">Hydrolase</keyword>
<dbReference type="GO" id="GO:0000175">
    <property type="term" value="F:3'-5'-RNA exonuclease activity"/>
    <property type="evidence" value="ECO:0007669"/>
    <property type="project" value="TreeGrafter"/>
</dbReference>
<dbReference type="InterPro" id="IPR050410">
    <property type="entry name" value="CCR4/nocturin_mRNA_transcr"/>
</dbReference>
<keyword evidence="2" id="KW-0269">Exonuclease</keyword>
<dbReference type="SUPFAM" id="SSF56219">
    <property type="entry name" value="DNase I-like"/>
    <property type="match status" value="1"/>
</dbReference>
<dbReference type="InterPro" id="IPR005135">
    <property type="entry name" value="Endo/exonuclease/phosphatase"/>
</dbReference>
<dbReference type="PANTHER" id="PTHR12121:SF36">
    <property type="entry name" value="ENDONUCLEASE_EXONUCLEASE_PHOSPHATASE DOMAIN-CONTAINING PROTEIN"/>
    <property type="match status" value="1"/>
</dbReference>
<feature type="domain" description="Endonuclease/exonuclease/phosphatase" evidence="1">
    <location>
        <begin position="44"/>
        <end position="305"/>
    </location>
</feature>
<dbReference type="Proteomes" id="UP000557872">
    <property type="component" value="Unassembled WGS sequence"/>
</dbReference>
<proteinExistence type="predicted"/>
<organism evidence="2 3">
    <name type="scientific">Oceaniferula marina</name>
    <dbReference type="NCBI Taxonomy" id="2748318"/>
    <lineage>
        <taxon>Bacteria</taxon>
        <taxon>Pseudomonadati</taxon>
        <taxon>Verrucomicrobiota</taxon>
        <taxon>Verrucomicrobiia</taxon>
        <taxon>Verrucomicrobiales</taxon>
        <taxon>Verrucomicrobiaceae</taxon>
        <taxon>Oceaniferula</taxon>
    </lineage>
</organism>
<evidence type="ECO:0000313" key="2">
    <source>
        <dbReference type="EMBL" id="NWK56887.1"/>
    </source>
</evidence>
<dbReference type="EMBL" id="JACBAZ010000006">
    <property type="protein sequence ID" value="NWK56887.1"/>
    <property type="molecule type" value="Genomic_DNA"/>
</dbReference>
<dbReference type="GO" id="GO:0004519">
    <property type="term" value="F:endonuclease activity"/>
    <property type="evidence" value="ECO:0007669"/>
    <property type="project" value="UniProtKB-KW"/>
</dbReference>
<evidence type="ECO:0000313" key="3">
    <source>
        <dbReference type="Proteomes" id="UP000557872"/>
    </source>
</evidence>
<dbReference type="PANTHER" id="PTHR12121">
    <property type="entry name" value="CARBON CATABOLITE REPRESSOR PROTEIN 4"/>
    <property type="match status" value="1"/>
</dbReference>
<dbReference type="Gene3D" id="3.60.10.10">
    <property type="entry name" value="Endonuclease/exonuclease/phosphatase"/>
    <property type="match status" value="1"/>
</dbReference>
<dbReference type="InterPro" id="IPR036691">
    <property type="entry name" value="Endo/exonu/phosph_ase_sf"/>
</dbReference>
<evidence type="ECO:0000259" key="1">
    <source>
        <dbReference type="Pfam" id="PF03372"/>
    </source>
</evidence>
<keyword evidence="3" id="KW-1185">Reference proteome</keyword>
<comment type="caution">
    <text evidence="2">The sequence shown here is derived from an EMBL/GenBank/DDBJ whole genome shotgun (WGS) entry which is preliminary data.</text>
</comment>
<dbReference type="AlphaFoldDB" id="A0A851GPD9"/>
<sequence>MITAIHRLCAWGSNAVSVLVVLVVSMVPGLVQAETKESGGLQLLSFNVRYQTDADGGTRHWKKRFPLAVELVHRMSPDVMGVQEALSGQLDDLQKKLPDYAVFGVGRDDGKRRGEHVSVFYRKDRFRIDKEDCGHFWLSDTPQDPGSRSWGNGITRMCTWLRLVDQRSGRGLYVFNTHWDHRHQGSREQAARLIARRMASRKSPQDPVVLMGDFNVVEKNPAIRYLLGESVPLDGGRGPEKWASPLVDVFQQLHPDCKNRRTYHGWAGQREGMAKIDHVFVSRELKPLAAEICYDEREGVYPSDHYPVSVRVAWP</sequence>
<dbReference type="Pfam" id="PF03372">
    <property type="entry name" value="Exo_endo_phos"/>
    <property type="match status" value="1"/>
</dbReference>
<gene>
    <name evidence="2" type="ORF">HW115_14785</name>
</gene>
<keyword evidence="2" id="KW-0255">Endonuclease</keyword>
<protein>
    <submittedName>
        <fullName evidence="2">Endonuclease/exonuclease/phosphatase family protein</fullName>
    </submittedName>
</protein>